<organism evidence="1 2">
    <name type="scientific">Weissella cibaria</name>
    <dbReference type="NCBI Taxonomy" id="137591"/>
    <lineage>
        <taxon>Bacteria</taxon>
        <taxon>Bacillati</taxon>
        <taxon>Bacillota</taxon>
        <taxon>Bacilli</taxon>
        <taxon>Lactobacillales</taxon>
        <taxon>Lactobacillaceae</taxon>
        <taxon>Weissella</taxon>
    </lineage>
</organism>
<protein>
    <submittedName>
        <fullName evidence="1">Uncharacterized protein</fullName>
    </submittedName>
</protein>
<dbReference type="OrthoDB" id="2348124at2"/>
<gene>
    <name evidence="1" type="ORF">B9D04_11595</name>
</gene>
<name>A0A1X4JI48_9LACO</name>
<evidence type="ECO:0000313" key="2">
    <source>
        <dbReference type="Proteomes" id="UP000193588"/>
    </source>
</evidence>
<dbReference type="EMBL" id="NDXJ01000026">
    <property type="protein sequence ID" value="OSP87355.1"/>
    <property type="molecule type" value="Genomic_DNA"/>
</dbReference>
<dbReference type="Pfam" id="PF13731">
    <property type="entry name" value="WxL"/>
    <property type="match status" value="1"/>
</dbReference>
<proteinExistence type="predicted"/>
<dbReference type="InterPro" id="IPR027994">
    <property type="entry name" value="WxL_dom"/>
</dbReference>
<dbReference type="RefSeq" id="WP_085640296.1">
    <property type="nucleotide sequence ID" value="NZ_CABJFA010000002.1"/>
</dbReference>
<accession>A0A1X4JI48</accession>
<sequence>MIKQLMLGAAVLAGVVGVSGVASAADTIVGTSSDVATNQGKTKIQFSGDYTNESGYENPNADGSKTTAAAGKQAFGLTLLNVPSFDFGSKELSQAAAGMEKGFTQNGVYDSTVGKSNLINAANATADVYKGLGAIVVRDLRGGNTGYQVYATSSSLYNAAGNQLPVSSLALTVAGMPKKAPNNALLVGKENADTYHATTSTVAKVADQKATDQLTDATITADKDDYGKQAAFGNLVLSGNKDTNGTFASGQTSATLKLSSDQVKSGTYTGVITYTLQDTNLITEGGQKADDSANAAAIDDPA</sequence>
<dbReference type="AlphaFoldDB" id="A0A1X4JI48"/>
<reference evidence="1 2" key="1">
    <citation type="submission" date="2017-04" db="EMBL/GenBank/DDBJ databases">
        <title>The genome sequence of Weissella cibaria isolated from wild Drosophila.</title>
        <authorList>
            <person name="Ricks N.J."/>
            <person name="Carroll C."/>
            <person name="Walters A."/>
            <person name="Newell P.D."/>
            <person name="Chaston J.M."/>
        </authorList>
    </citation>
    <scope>NUCLEOTIDE SEQUENCE [LARGE SCALE GENOMIC DNA]</scope>
    <source>
        <strain evidence="1 2">DmW_103</strain>
    </source>
</reference>
<dbReference type="Proteomes" id="UP000193588">
    <property type="component" value="Unassembled WGS sequence"/>
</dbReference>
<comment type="caution">
    <text evidence="1">The sequence shown here is derived from an EMBL/GenBank/DDBJ whole genome shotgun (WGS) entry which is preliminary data.</text>
</comment>
<evidence type="ECO:0000313" key="1">
    <source>
        <dbReference type="EMBL" id="OSP87355.1"/>
    </source>
</evidence>